<name>A0A6P8WJB8_GYMAC</name>
<organism evidence="2 3">
    <name type="scientific">Gymnodraco acuticeps</name>
    <name type="common">Antarctic dragonfish</name>
    <dbReference type="NCBI Taxonomy" id="8218"/>
    <lineage>
        <taxon>Eukaryota</taxon>
        <taxon>Metazoa</taxon>
        <taxon>Chordata</taxon>
        <taxon>Craniata</taxon>
        <taxon>Vertebrata</taxon>
        <taxon>Euteleostomi</taxon>
        <taxon>Actinopterygii</taxon>
        <taxon>Neopterygii</taxon>
        <taxon>Teleostei</taxon>
        <taxon>Neoteleostei</taxon>
        <taxon>Acanthomorphata</taxon>
        <taxon>Eupercaria</taxon>
        <taxon>Perciformes</taxon>
        <taxon>Notothenioidei</taxon>
        <taxon>Bathydraconidae</taxon>
        <taxon>Gymnodraco</taxon>
    </lineage>
</organism>
<protein>
    <submittedName>
        <fullName evidence="3">Uncharacterized protein LOC117556316</fullName>
    </submittedName>
</protein>
<dbReference type="KEGG" id="gacu:117556316"/>
<dbReference type="InParanoid" id="A0A6P8WJB8"/>
<evidence type="ECO:0000313" key="3">
    <source>
        <dbReference type="RefSeq" id="XP_034087517.1"/>
    </source>
</evidence>
<evidence type="ECO:0000313" key="2">
    <source>
        <dbReference type="Proteomes" id="UP000515161"/>
    </source>
</evidence>
<dbReference type="AlphaFoldDB" id="A0A6P8WJB8"/>
<accession>A0A6P8WJB8</accession>
<sequence length="202" mass="22397">MNRGAKSVGSARLRQIGTRSSQRRTNKVRTDQEVKVVIGGLKSRPSRAKPVRGYRSKKEKVKESAYQDHFLPEAQDDGCISESGKSFLGVRENKTLKKVPITPGSSTWTEFDIVTPKKEDLKIIKEAQAAGCSASRPAEQCTGSEPTKPKAIKVQRSCKQKSRRFTKTFPKIHRAKDHKPCSLGLYCSICEKELLPVAHGSS</sequence>
<feature type="region of interest" description="Disordered" evidence="1">
    <location>
        <begin position="1"/>
        <end position="30"/>
    </location>
</feature>
<dbReference type="Proteomes" id="UP000515161">
    <property type="component" value="Unplaced"/>
</dbReference>
<reference evidence="3" key="1">
    <citation type="submission" date="2025-08" db="UniProtKB">
        <authorList>
            <consortium name="RefSeq"/>
        </authorList>
    </citation>
    <scope>IDENTIFICATION</scope>
</reference>
<proteinExistence type="predicted"/>
<dbReference type="RefSeq" id="XP_034087517.1">
    <property type="nucleotide sequence ID" value="XM_034231626.1"/>
</dbReference>
<gene>
    <name evidence="3" type="primary">LOC117556316</name>
</gene>
<dbReference type="GeneID" id="117556316"/>
<dbReference type="OrthoDB" id="8899765at2759"/>
<evidence type="ECO:0000256" key="1">
    <source>
        <dbReference type="SAM" id="MobiDB-lite"/>
    </source>
</evidence>
<keyword evidence="2" id="KW-1185">Reference proteome</keyword>